<dbReference type="Pfam" id="PF04616">
    <property type="entry name" value="Glyco_hydro_43"/>
    <property type="match status" value="1"/>
</dbReference>
<dbReference type="KEGG" id="aalt:CC77DRAFT_972547"/>
<evidence type="ECO:0000256" key="6">
    <source>
        <dbReference type="SAM" id="SignalP"/>
    </source>
</evidence>
<dbReference type="STRING" id="5599.A0A177D843"/>
<keyword evidence="6" id="KW-0732">Signal</keyword>
<evidence type="ECO:0000256" key="5">
    <source>
        <dbReference type="RuleBase" id="RU361187"/>
    </source>
</evidence>
<dbReference type="SUPFAM" id="SSF49899">
    <property type="entry name" value="Concanavalin A-like lectins/glucanases"/>
    <property type="match status" value="1"/>
</dbReference>
<feature type="domain" description="Beta-xylosidase C-terminal Concanavalin A-like" evidence="7">
    <location>
        <begin position="363"/>
        <end position="569"/>
    </location>
</feature>
<sequence>MLLVTYSVVVIATALARVATAQAFNSRWFNPILPGFHPDPSCIFHQLDETFYCASSSFNVFPGIPIHASKDLTNWRLVGHALNRESQLPVLAESIGSTSGIWAPALRFHNDTFYLLTTMVHDKRADNDSSRWDNIIFSTTDLWDESKWTDAIHLDFEGYDISPHWDDEGNSYVVGSHAWKVAYGIHINRVDLTTGEVLGDWTNLWNGTGGIAPEGPHIFKKDGWYYLMIAEGGTGLLHMETIARSKDLYGPYEPNAANPILTNANTTEYFQAVGHADLFQDAQGQWWGVALAVRSGPEWVTFPMGRETVLYNVTWEAGSWPELQHPVQGEMRGWSLPGIIQNLPGDGPFVDEGDNNIKFRPNTSIPPHFVYWRPPITENYAISPPGHINSLRLKPSSLNLTGIDGNSPGPGSQTFISRRQVDTLFNFAFDLDYTPSAHNEEAGITLFLTQNHHARMGVAMLPLANDSSKLAPHFHFHAISYIPVPDDIVVPVYASWLNKPLTLSLRAVNVTHYAFGAGPADGSVPIQDFAYVGGDIISWGFTGALVGTYATSNGGNGTTEAYVTNWNYQGWGQVRENWNGTGIY</sequence>
<reference evidence="8 9" key="1">
    <citation type="submission" date="2016-05" db="EMBL/GenBank/DDBJ databases">
        <title>Comparative analysis of secretome profiles of manganese(II)-oxidizing ascomycete fungi.</title>
        <authorList>
            <consortium name="DOE Joint Genome Institute"/>
            <person name="Zeiner C.A."/>
            <person name="Purvine S.O."/>
            <person name="Zink E.M."/>
            <person name="Wu S."/>
            <person name="Pasa-Tolic L."/>
            <person name="Chaput D.L."/>
            <person name="Haridas S."/>
            <person name="Grigoriev I.V."/>
            <person name="Santelli C.M."/>
            <person name="Hansel C.M."/>
        </authorList>
    </citation>
    <scope>NUCLEOTIDE SEQUENCE [LARGE SCALE GENOMIC DNA]</scope>
    <source>
        <strain evidence="8 9">SRC1lrK2f</strain>
    </source>
</reference>
<proteinExistence type="inferred from homology"/>
<keyword evidence="9" id="KW-1185">Reference proteome</keyword>
<dbReference type="SUPFAM" id="SSF75005">
    <property type="entry name" value="Arabinanase/levansucrase/invertase"/>
    <property type="match status" value="1"/>
</dbReference>
<dbReference type="OMA" id="GTGVGHM"/>
<comment type="similarity">
    <text evidence="1 5">Belongs to the glycosyl hydrolase 43 family.</text>
</comment>
<dbReference type="PANTHER" id="PTHR42812:SF17">
    <property type="entry name" value="BETA-XYLOSIDASE C-TERMINAL CONCANAVALIN A-LIKE DOMAIN-CONTAINING PROTEIN-RELATED"/>
    <property type="match status" value="1"/>
</dbReference>
<feature type="chain" id="PRO_5008059102" evidence="6">
    <location>
        <begin position="24"/>
        <end position="584"/>
    </location>
</feature>
<protein>
    <submittedName>
        <fullName evidence="8">Xylosidase: arab-like proteininofuranosidase</fullName>
    </submittedName>
</protein>
<gene>
    <name evidence="8" type="ORF">CC77DRAFT_972547</name>
</gene>
<dbReference type="Proteomes" id="UP000077248">
    <property type="component" value="Unassembled WGS sequence"/>
</dbReference>
<dbReference type="CDD" id="cd18833">
    <property type="entry name" value="GH43_PcXyl-like"/>
    <property type="match status" value="1"/>
</dbReference>
<evidence type="ECO:0000259" key="7">
    <source>
        <dbReference type="Pfam" id="PF17851"/>
    </source>
</evidence>
<evidence type="ECO:0000256" key="4">
    <source>
        <dbReference type="PIRSR" id="PIRSR606710-1"/>
    </source>
</evidence>
<dbReference type="InterPro" id="IPR006710">
    <property type="entry name" value="Glyco_hydro_43"/>
</dbReference>
<dbReference type="SMR" id="A0A177D843"/>
<dbReference type="GeneID" id="29121455"/>
<evidence type="ECO:0000256" key="3">
    <source>
        <dbReference type="ARBA" id="ARBA00023295"/>
    </source>
</evidence>
<feature type="signal peptide" evidence="6">
    <location>
        <begin position="1"/>
        <end position="23"/>
    </location>
</feature>
<dbReference type="Gene3D" id="2.115.10.20">
    <property type="entry name" value="Glycosyl hydrolase domain, family 43"/>
    <property type="match status" value="1"/>
</dbReference>
<dbReference type="GO" id="GO:0004553">
    <property type="term" value="F:hydrolase activity, hydrolyzing O-glycosyl compounds"/>
    <property type="evidence" value="ECO:0007669"/>
    <property type="project" value="InterPro"/>
</dbReference>
<dbReference type="Gene3D" id="2.60.120.200">
    <property type="match status" value="1"/>
</dbReference>
<keyword evidence="2 5" id="KW-0378">Hydrolase</keyword>
<evidence type="ECO:0000313" key="8">
    <source>
        <dbReference type="EMBL" id="OAG15696.1"/>
    </source>
</evidence>
<organism evidence="8 9">
    <name type="scientific">Alternaria alternata</name>
    <name type="common">Alternaria rot fungus</name>
    <name type="synonym">Torula alternata</name>
    <dbReference type="NCBI Taxonomy" id="5599"/>
    <lineage>
        <taxon>Eukaryota</taxon>
        <taxon>Fungi</taxon>
        <taxon>Dikarya</taxon>
        <taxon>Ascomycota</taxon>
        <taxon>Pezizomycotina</taxon>
        <taxon>Dothideomycetes</taxon>
        <taxon>Pleosporomycetidae</taxon>
        <taxon>Pleosporales</taxon>
        <taxon>Pleosporineae</taxon>
        <taxon>Pleosporaceae</taxon>
        <taxon>Alternaria</taxon>
        <taxon>Alternaria sect. Alternaria</taxon>
        <taxon>Alternaria alternata complex</taxon>
    </lineage>
</organism>
<dbReference type="InterPro" id="IPR013320">
    <property type="entry name" value="ConA-like_dom_sf"/>
</dbReference>
<dbReference type="Pfam" id="PF17851">
    <property type="entry name" value="GH43_C2"/>
    <property type="match status" value="1"/>
</dbReference>
<dbReference type="AlphaFoldDB" id="A0A177D843"/>
<dbReference type="PANTHER" id="PTHR42812">
    <property type="entry name" value="BETA-XYLOSIDASE"/>
    <property type="match status" value="1"/>
</dbReference>
<keyword evidence="3 5" id="KW-0326">Glycosidase</keyword>
<dbReference type="RefSeq" id="XP_018381117.1">
    <property type="nucleotide sequence ID" value="XM_018535861.1"/>
</dbReference>
<dbReference type="InterPro" id="IPR041542">
    <property type="entry name" value="GH43_C2"/>
</dbReference>
<evidence type="ECO:0000313" key="9">
    <source>
        <dbReference type="Proteomes" id="UP000077248"/>
    </source>
</evidence>
<dbReference type="VEuPathDB" id="FungiDB:CC77DRAFT_972547"/>
<feature type="active site" description="Proton acceptor" evidence="4">
    <location>
        <position position="39"/>
    </location>
</feature>
<name>A0A177D843_ALTAL</name>
<dbReference type="EMBL" id="KV441492">
    <property type="protein sequence ID" value="OAG15696.1"/>
    <property type="molecule type" value="Genomic_DNA"/>
</dbReference>
<feature type="active site" description="Proton donor" evidence="4">
    <location>
        <position position="214"/>
    </location>
</feature>
<dbReference type="GO" id="GO:0005975">
    <property type="term" value="P:carbohydrate metabolic process"/>
    <property type="evidence" value="ECO:0007669"/>
    <property type="project" value="InterPro"/>
</dbReference>
<evidence type="ECO:0000256" key="2">
    <source>
        <dbReference type="ARBA" id="ARBA00022801"/>
    </source>
</evidence>
<dbReference type="InterPro" id="IPR023296">
    <property type="entry name" value="Glyco_hydro_beta-prop_sf"/>
</dbReference>
<accession>A0A177D843</accession>
<evidence type="ECO:0000256" key="1">
    <source>
        <dbReference type="ARBA" id="ARBA00009865"/>
    </source>
</evidence>
<dbReference type="InterPro" id="IPR051795">
    <property type="entry name" value="Glycosyl_Hydrlase_43"/>
</dbReference>